<dbReference type="EMBL" id="CP004025">
    <property type="protein sequence ID" value="AGC48139.1"/>
    <property type="molecule type" value="Genomic_DNA"/>
</dbReference>
<dbReference type="InterPro" id="IPR012338">
    <property type="entry name" value="Beta-lactam/transpept-like"/>
</dbReference>
<proteinExistence type="predicted"/>
<feature type="domain" description="Beta-lactamase-related" evidence="2">
    <location>
        <begin position="69"/>
        <end position="392"/>
    </location>
</feature>
<reference evidence="3 4" key="1">
    <citation type="journal article" date="2013" name="Genome Announc.">
        <title>Complete genome sequence of Myxococcus stipitatus strain DSM 14675, a fruiting myxobacterium.</title>
        <authorList>
            <person name="Huntley S."/>
            <person name="Kneip S."/>
            <person name="Treuner-Lange A."/>
            <person name="Sogaard-Andersen L."/>
        </authorList>
    </citation>
    <scope>NUCLEOTIDE SEQUENCE [LARGE SCALE GENOMIC DNA]</scope>
    <source>
        <strain evidence="4">DSM 14675 / JCM 12634 / Mx s8</strain>
    </source>
</reference>
<name>L7UNS7_MYXSD</name>
<evidence type="ECO:0000313" key="3">
    <source>
        <dbReference type="EMBL" id="AGC48139.1"/>
    </source>
</evidence>
<feature type="signal peptide" evidence="1">
    <location>
        <begin position="1"/>
        <end position="33"/>
    </location>
</feature>
<dbReference type="KEGG" id="msd:MYSTI_06866"/>
<dbReference type="RefSeq" id="WP_015352393.1">
    <property type="nucleotide sequence ID" value="NC_020126.1"/>
</dbReference>
<dbReference type="Pfam" id="PF00144">
    <property type="entry name" value="Beta-lactamase"/>
    <property type="match status" value="1"/>
</dbReference>
<dbReference type="SUPFAM" id="SSF56601">
    <property type="entry name" value="beta-lactamase/transpeptidase-like"/>
    <property type="match status" value="1"/>
</dbReference>
<dbReference type="eggNOG" id="COG1680">
    <property type="taxonomic scope" value="Bacteria"/>
</dbReference>
<dbReference type="InterPro" id="IPR001466">
    <property type="entry name" value="Beta-lactam-related"/>
</dbReference>
<organism evidence="3 4">
    <name type="scientific">Myxococcus stipitatus (strain DSM 14675 / JCM 12634 / Mx s8)</name>
    <dbReference type="NCBI Taxonomy" id="1278073"/>
    <lineage>
        <taxon>Bacteria</taxon>
        <taxon>Pseudomonadati</taxon>
        <taxon>Myxococcota</taxon>
        <taxon>Myxococcia</taxon>
        <taxon>Myxococcales</taxon>
        <taxon>Cystobacterineae</taxon>
        <taxon>Myxococcaceae</taxon>
        <taxon>Myxococcus</taxon>
    </lineage>
</organism>
<feature type="chain" id="PRO_5003984109" evidence="1">
    <location>
        <begin position="34"/>
        <end position="526"/>
    </location>
</feature>
<dbReference type="HOGENOM" id="CLU_020027_8_2_7"/>
<keyword evidence="4" id="KW-1185">Reference proteome</keyword>
<evidence type="ECO:0000259" key="2">
    <source>
        <dbReference type="Pfam" id="PF00144"/>
    </source>
</evidence>
<dbReference type="InterPro" id="IPR050491">
    <property type="entry name" value="AmpC-like"/>
</dbReference>
<dbReference type="PANTHER" id="PTHR46825:SF12">
    <property type="entry name" value="PENICILLIN-BINDING PROTEIN 4"/>
    <property type="match status" value="1"/>
</dbReference>
<dbReference type="PANTHER" id="PTHR46825">
    <property type="entry name" value="D-ALANYL-D-ALANINE-CARBOXYPEPTIDASE/ENDOPEPTIDASE AMPH"/>
    <property type="match status" value="1"/>
</dbReference>
<evidence type="ECO:0000313" key="4">
    <source>
        <dbReference type="Proteomes" id="UP000011131"/>
    </source>
</evidence>
<dbReference type="AlphaFoldDB" id="L7UNS7"/>
<accession>L7UNS7</accession>
<protein>
    <submittedName>
        <fullName evidence="3">Beta-lactamase</fullName>
    </submittedName>
</protein>
<dbReference type="Gene3D" id="3.40.710.10">
    <property type="entry name" value="DD-peptidase/beta-lactamase superfamily"/>
    <property type="match status" value="1"/>
</dbReference>
<sequence>MSHSLDSVPSPSRPHWHRTTLWATLLLAGSALAESPAAPDAALPIQRALEQGLRPSMLKVEEPLPGWSLQQRMEHYHVPGVAIAVLKDGKVIHAAGFGLREADSKDAVDADTLFSVGSISKVIAAATTLRQVAAGKLDLDRDVNTYLTSWKVPAAPAAPHPALTLRMLMSHTSGLTVWGFEDYQPNEKLPTLVQTLDGVKPAKNDPVRIDFEPGTLMRYSGGGVTVEQLVLEDTQRKPLETLARAEVFQPIGMRRSTYVNPVPVKLGNIAKAHDRKGQRVALPRGYESFPEQAASGLWTSANDLGAFVATLMASYQGKNPYLPRPLAVQMMTEVSPSHFGLGPRLAGDGPGRVFHHGGSNDSYRAWMEGYLETGDGLVVLTNGTNGSQLATEIRNAVSDALGRGNNPVLRTVTLPASALSDFTGTYRWDKSVPGELAGNIGAQFEADTLEFSTANGMVMAKEGNGPAFPLYALTPTRFVTPGDALFQLRLEFLRNAHGAVKAVRVDRGSGTLLFRREAAPVSKPRP</sequence>
<keyword evidence="1" id="KW-0732">Signal</keyword>
<dbReference type="Proteomes" id="UP000011131">
    <property type="component" value="Chromosome"/>
</dbReference>
<evidence type="ECO:0000256" key="1">
    <source>
        <dbReference type="SAM" id="SignalP"/>
    </source>
</evidence>
<gene>
    <name evidence="3" type="ordered locus">MYSTI_06866</name>
</gene>
<dbReference type="PATRIC" id="fig|1278073.3.peg.6972"/>
<dbReference type="STRING" id="1278073.MYSTI_06866"/>